<evidence type="ECO:0000256" key="1">
    <source>
        <dbReference type="SAM" id="Coils"/>
    </source>
</evidence>
<evidence type="ECO:0000256" key="3">
    <source>
        <dbReference type="SAM" id="SignalP"/>
    </source>
</evidence>
<feature type="region of interest" description="Disordered" evidence="2">
    <location>
        <begin position="310"/>
        <end position="359"/>
    </location>
</feature>
<gene>
    <name evidence="4" type="ORF">FN976_09530</name>
</gene>
<evidence type="ECO:0000313" key="5">
    <source>
        <dbReference type="Proteomes" id="UP000318199"/>
    </source>
</evidence>
<keyword evidence="3" id="KW-0732">Signal</keyword>
<dbReference type="EMBL" id="VOBQ01000007">
    <property type="protein sequence ID" value="TWO71605.1"/>
    <property type="molecule type" value="Genomic_DNA"/>
</dbReference>
<evidence type="ECO:0000256" key="2">
    <source>
        <dbReference type="SAM" id="MobiDB-lite"/>
    </source>
</evidence>
<comment type="caution">
    <text evidence="4">The sequence shown here is derived from an EMBL/GenBank/DDBJ whole genome shotgun (WGS) entry which is preliminary data.</text>
</comment>
<keyword evidence="5" id="KW-1185">Reference proteome</keyword>
<dbReference type="Proteomes" id="UP000318199">
    <property type="component" value="Unassembled WGS sequence"/>
</dbReference>
<feature type="chain" id="PRO_5021839285" evidence="3">
    <location>
        <begin position="21"/>
        <end position="607"/>
    </location>
</feature>
<protein>
    <submittedName>
        <fullName evidence="4">Uncharacterized protein</fullName>
    </submittedName>
</protein>
<dbReference type="RefSeq" id="WP_222432788.1">
    <property type="nucleotide sequence ID" value="NZ_VOBQ01000007.1"/>
</dbReference>
<accession>A0A562ZTJ4</accession>
<sequence>MSPPRIAAALLLAACFPAAAQSLGPARAQAWLGRSLEFSVPARFDGTGRNDCANAEVYYGSRRIDGKHVQTFVHGAGSETRLQVLVDVPVDEPAVSVAVRAGCGSSVTRRYAVLAEPLPHEAPPPVVARAAAVVPAVASAPQPVADVRVAKAEVATRAAGAGVLPVVARVPRAQPEAPRPRMEPVAGDRPAILRVSGMLANPLGDPAQRVVAARLWQAFNAEPQELMRTTALLQSLEAELASLRLAAGRTRAEVLQVQRRADLPAAPAAASNLLPFVLLAALGVVGAALLWRRGAFSGAPAGHWYGVPATPQASVFDPEPTLPTPRQEAPASQPASTPAAAQPSLPPFDPFVPSASPASRAGPEVAAAQAVLAAKVKSARARADAKVHIFRVDALASALQEAEFLRSLGLTDDAKAVLRSHLADATSPSPLAYYELMQMCAQGEDEAREIPLLRRRFHEKFEIVAPSMDELNAPGGLECHPKLAARIAAVWPTPPALDIIEKRLFAKPESSDYQISLEAWRDLVWLYDLAQHMQMGPAAAAMGQRAESAVMAPWADLDTGGFDLSGGDFGRAHNFAVDFDLNAAAAPDEWSEGELTLEPLPRPALAQ</sequence>
<reference evidence="4 5" key="1">
    <citation type="submission" date="2019-07" db="EMBL/GenBank/DDBJ databases">
        <title>Caenimonas sedimenti sp. nov., isolated from activated sludge.</title>
        <authorList>
            <person name="Xu J."/>
        </authorList>
    </citation>
    <scope>NUCLEOTIDE SEQUENCE [LARGE SCALE GENOMIC DNA]</scope>
    <source>
        <strain evidence="4 5">HX-9-20</strain>
    </source>
</reference>
<feature type="signal peptide" evidence="3">
    <location>
        <begin position="1"/>
        <end position="20"/>
    </location>
</feature>
<keyword evidence="1" id="KW-0175">Coiled coil</keyword>
<organism evidence="4 5">
    <name type="scientific">Caenimonas sedimenti</name>
    <dbReference type="NCBI Taxonomy" id="2596921"/>
    <lineage>
        <taxon>Bacteria</taxon>
        <taxon>Pseudomonadati</taxon>
        <taxon>Pseudomonadota</taxon>
        <taxon>Betaproteobacteria</taxon>
        <taxon>Burkholderiales</taxon>
        <taxon>Comamonadaceae</taxon>
        <taxon>Caenimonas</taxon>
    </lineage>
</organism>
<feature type="coiled-coil region" evidence="1">
    <location>
        <begin position="226"/>
        <end position="253"/>
    </location>
</feature>
<name>A0A562ZTJ4_9BURK</name>
<evidence type="ECO:0000313" key="4">
    <source>
        <dbReference type="EMBL" id="TWO71605.1"/>
    </source>
</evidence>
<dbReference type="AlphaFoldDB" id="A0A562ZTJ4"/>
<feature type="compositionally biased region" description="Low complexity" evidence="2">
    <location>
        <begin position="327"/>
        <end position="343"/>
    </location>
</feature>
<proteinExistence type="predicted"/>